<organism evidence="4 5">
    <name type="scientific">Jeotgalicoccus saudimassiliensis</name>
    <dbReference type="NCBI Taxonomy" id="1461582"/>
    <lineage>
        <taxon>Bacteria</taxon>
        <taxon>Bacillati</taxon>
        <taxon>Bacillota</taxon>
        <taxon>Bacilli</taxon>
        <taxon>Bacillales</taxon>
        <taxon>Staphylococcaceae</taxon>
        <taxon>Jeotgalicoccus</taxon>
    </lineage>
</organism>
<dbReference type="SUPFAM" id="SSF53448">
    <property type="entry name" value="Nucleotide-diphospho-sugar transferases"/>
    <property type="match status" value="1"/>
</dbReference>
<evidence type="ECO:0000256" key="1">
    <source>
        <dbReference type="ARBA" id="ARBA00010401"/>
    </source>
</evidence>
<gene>
    <name evidence="4" type="ORF">BN1048_01306</name>
</gene>
<name>A0A078M4W6_9STAP</name>
<dbReference type="InterPro" id="IPR029044">
    <property type="entry name" value="Nucleotide-diphossugar_trans"/>
</dbReference>
<dbReference type="InterPro" id="IPR039741">
    <property type="entry name" value="UDP-sugar_pyrophosphorylase"/>
</dbReference>
<keyword evidence="5" id="KW-1185">Reference proteome</keyword>
<comment type="similarity">
    <text evidence="1">Belongs to the UDPGP type 1 family.</text>
</comment>
<dbReference type="Gene3D" id="3.90.550.10">
    <property type="entry name" value="Spore Coat Polysaccharide Biosynthesis Protein SpsA, Chain A"/>
    <property type="match status" value="1"/>
</dbReference>
<dbReference type="RefSeq" id="WP_035809582.1">
    <property type="nucleotide sequence ID" value="NZ_CCSE01000001.1"/>
</dbReference>
<dbReference type="Pfam" id="PF01704">
    <property type="entry name" value="UDPGP"/>
    <property type="match status" value="1"/>
</dbReference>
<dbReference type="InterPro" id="IPR002618">
    <property type="entry name" value="UDPGP_fam"/>
</dbReference>
<dbReference type="AlphaFoldDB" id="A0A078M4W6"/>
<sequence>MIEKWIPQYSKLEKDKQNEVKEQFDALDIKAIERVYDETYVNKTEVDLSSVEEVPYVLKSDLDIDALSESAESAVHNGEVAVVLMAGGQGTRLEHPGPKGTFSFDGVSLFELQARQILKYQTDSGELKVHWYIMTSDINHEETLQFFKEHSYFNVPEANIHFFKQEHFPPLTKDGSLMLTAEQNIMLTPNGNGGIFSSLKNSGMLAEMEANGVKHVFMNNVDNVVVKVLDPALVGLHVTENNDITSKSITPKSGESVGRLAVLNGDKGVVEYTELPDGSEDKFTNANIGIHMYSTDFLNKAADGEMPYHLALKKLEHLDLNLSAVKEEVLKFEKFYFDAFKYADKHNTLQVDRKGEFSPLKNKVGNDSIETAAKDLAEEGLI</sequence>
<dbReference type="Proteomes" id="UP000044136">
    <property type="component" value="Unassembled WGS sequence"/>
</dbReference>
<dbReference type="STRING" id="1461582.BN1048_01306"/>
<evidence type="ECO:0000256" key="3">
    <source>
        <dbReference type="ARBA" id="ARBA00022695"/>
    </source>
</evidence>
<evidence type="ECO:0000313" key="4">
    <source>
        <dbReference type="EMBL" id="CEA01244.1"/>
    </source>
</evidence>
<keyword evidence="2 4" id="KW-0808">Transferase</keyword>
<protein>
    <submittedName>
        <fullName evidence="4">Putative uridylyltransferase</fullName>
    </submittedName>
</protein>
<dbReference type="GO" id="GO:0070569">
    <property type="term" value="F:uridylyltransferase activity"/>
    <property type="evidence" value="ECO:0007669"/>
    <property type="project" value="InterPro"/>
</dbReference>
<dbReference type="PANTHER" id="PTHR11952:SF2">
    <property type="entry name" value="LD24639P"/>
    <property type="match status" value="1"/>
</dbReference>
<accession>A0A078M4W6</accession>
<dbReference type="eggNOG" id="COG4284">
    <property type="taxonomic scope" value="Bacteria"/>
</dbReference>
<keyword evidence="3 4" id="KW-0548">Nucleotidyltransferase</keyword>
<proteinExistence type="inferred from homology"/>
<dbReference type="HOGENOM" id="CLU_025603_1_2_9"/>
<dbReference type="OrthoDB" id="9806910at2"/>
<evidence type="ECO:0000313" key="5">
    <source>
        <dbReference type="Proteomes" id="UP000044136"/>
    </source>
</evidence>
<reference evidence="4 5" key="1">
    <citation type="submission" date="2014-07" db="EMBL/GenBank/DDBJ databases">
        <authorList>
            <person name="Urmite Genomes Urmite Genomes"/>
        </authorList>
    </citation>
    <scope>NUCLEOTIDE SEQUENCE [LARGE SCALE GENOMIC DNA]</scope>
    <source>
        <strain evidence="4 5">13MG44_air</strain>
    </source>
</reference>
<evidence type="ECO:0000256" key="2">
    <source>
        <dbReference type="ARBA" id="ARBA00022679"/>
    </source>
</evidence>
<dbReference type="EMBL" id="CCSE01000001">
    <property type="protein sequence ID" value="CEA01244.1"/>
    <property type="molecule type" value="Genomic_DNA"/>
</dbReference>
<dbReference type="PANTHER" id="PTHR11952">
    <property type="entry name" value="UDP- GLUCOSE PYROPHOSPHORYLASE"/>
    <property type="match status" value="1"/>
</dbReference>